<accession>A0A6H9Z536</accession>
<dbReference type="AlphaFoldDB" id="A0A6H9Z536"/>
<evidence type="ECO:0000313" key="3">
    <source>
        <dbReference type="Proteomes" id="UP000468735"/>
    </source>
</evidence>
<dbReference type="Proteomes" id="UP000468735">
    <property type="component" value="Unassembled WGS sequence"/>
</dbReference>
<sequence length="157" mass="17618">MEVNNAHWLEDQARSRRSVGGAVTGDEGNKAMRLERRSRTGQGRRRERTMRFRVSDDEYEEICEAATRKGMAYSAFIVNAVRLAAPDEPIGALPEICEELRAAARQVNRIGVNLNQLARVANSDGNVPEELTAALHYLTRVLQRLESSAVEVGRRLR</sequence>
<keyword evidence="3" id="KW-1185">Reference proteome</keyword>
<dbReference type="EMBL" id="WBMT01000003">
    <property type="protein sequence ID" value="KAB2351071.1"/>
    <property type="molecule type" value="Genomic_DNA"/>
</dbReference>
<protein>
    <submittedName>
        <fullName evidence="2">MobC family plasmid mobilization relaxosome protein</fullName>
    </submittedName>
</protein>
<proteinExistence type="predicted"/>
<gene>
    <name evidence="2" type="ORF">F8566_09070</name>
</gene>
<dbReference type="InterPro" id="IPR053842">
    <property type="entry name" value="NikA-like"/>
</dbReference>
<dbReference type="RefSeq" id="WP_151559469.1">
    <property type="nucleotide sequence ID" value="NZ_WBMT01000003.1"/>
</dbReference>
<organism evidence="2 3">
    <name type="scientific">Actinomadura rudentiformis</name>
    <dbReference type="NCBI Taxonomy" id="359158"/>
    <lineage>
        <taxon>Bacteria</taxon>
        <taxon>Bacillati</taxon>
        <taxon>Actinomycetota</taxon>
        <taxon>Actinomycetes</taxon>
        <taxon>Streptosporangiales</taxon>
        <taxon>Thermomonosporaceae</taxon>
        <taxon>Actinomadura</taxon>
    </lineage>
</organism>
<comment type="caution">
    <text evidence="2">The sequence shown here is derived from an EMBL/GenBank/DDBJ whole genome shotgun (WGS) entry which is preliminary data.</text>
</comment>
<feature type="compositionally biased region" description="Basic and acidic residues" evidence="1">
    <location>
        <begin position="27"/>
        <end position="38"/>
    </location>
</feature>
<feature type="region of interest" description="Disordered" evidence="1">
    <location>
        <begin position="1"/>
        <end position="47"/>
    </location>
</feature>
<dbReference type="Pfam" id="PF21983">
    <property type="entry name" value="NikA-like"/>
    <property type="match status" value="1"/>
</dbReference>
<reference evidence="2 3" key="1">
    <citation type="submission" date="2019-09" db="EMBL/GenBank/DDBJ databases">
        <title>Actinomadura physcomitrii sp. nov., a novel actinomycete isolated from moss [Physcomitrium sphaericum (Ludw) Fuernr].</title>
        <authorList>
            <person name="Zhuang X."/>
            <person name="Liu C."/>
        </authorList>
    </citation>
    <scope>NUCLEOTIDE SEQUENCE [LARGE SCALE GENOMIC DNA]</scope>
    <source>
        <strain evidence="2 3">HMC1</strain>
    </source>
</reference>
<name>A0A6H9Z536_9ACTN</name>
<dbReference type="OrthoDB" id="3636113at2"/>
<evidence type="ECO:0000256" key="1">
    <source>
        <dbReference type="SAM" id="MobiDB-lite"/>
    </source>
</evidence>
<evidence type="ECO:0000313" key="2">
    <source>
        <dbReference type="EMBL" id="KAB2351071.1"/>
    </source>
</evidence>